<feature type="region of interest" description="Disordered" evidence="1">
    <location>
        <begin position="515"/>
        <end position="567"/>
    </location>
</feature>
<dbReference type="STRING" id="675120.N1PN75"/>
<accession>N1PN75</accession>
<evidence type="ECO:0000313" key="3">
    <source>
        <dbReference type="Proteomes" id="UP000016933"/>
    </source>
</evidence>
<dbReference type="GO" id="GO:0000785">
    <property type="term" value="C:chromatin"/>
    <property type="evidence" value="ECO:0007669"/>
    <property type="project" value="UniProtKB-ARBA"/>
</dbReference>
<evidence type="ECO:0008006" key="4">
    <source>
        <dbReference type="Google" id="ProtNLM"/>
    </source>
</evidence>
<organism evidence="2 3">
    <name type="scientific">Dothistroma septosporum (strain NZE10 / CBS 128990)</name>
    <name type="common">Red band needle blight fungus</name>
    <name type="synonym">Mycosphaerella pini</name>
    <dbReference type="NCBI Taxonomy" id="675120"/>
    <lineage>
        <taxon>Eukaryota</taxon>
        <taxon>Fungi</taxon>
        <taxon>Dikarya</taxon>
        <taxon>Ascomycota</taxon>
        <taxon>Pezizomycotina</taxon>
        <taxon>Dothideomycetes</taxon>
        <taxon>Dothideomycetidae</taxon>
        <taxon>Mycosphaerellales</taxon>
        <taxon>Mycosphaerellaceae</taxon>
        <taxon>Dothistroma</taxon>
    </lineage>
</organism>
<proteinExistence type="predicted"/>
<dbReference type="EMBL" id="KB446539">
    <property type="protein sequence ID" value="EME44368.1"/>
    <property type="molecule type" value="Genomic_DNA"/>
</dbReference>
<dbReference type="PANTHER" id="PTHR10333">
    <property type="entry name" value="INHIBITOR OF GROWTH PROTEIN"/>
    <property type="match status" value="1"/>
</dbReference>
<gene>
    <name evidence="2" type="ORF">DOTSEDRAFT_34825</name>
</gene>
<dbReference type="Gene3D" id="3.30.40.10">
    <property type="entry name" value="Zinc/RING finger domain, C3HC4 (zinc finger)"/>
    <property type="match status" value="1"/>
</dbReference>
<dbReference type="HOGENOM" id="CLU_407103_0_0_1"/>
<dbReference type="InterPro" id="IPR011011">
    <property type="entry name" value="Znf_FYVE_PHD"/>
</dbReference>
<sequence length="675" mass="76221">MSVKHLLDLPAEVLVLVSSSIEEPQLLDVRLSCKTLDHAAFDHWADKVVENTTCRLGRPNALSKIDNILATPHLARLLQKLEAASCTLSLDVKERDGGGEFPVFTHNLCCALLCSGIKVVSYDIGSVPFYHELLTCPGIDTIAALSRDVESVTYATWYSPRHGPAVQVASHRVILELMRYARGLKALRHQMAHFRTADENMGPSAQVSRSYLTAAPYSCLSELEVIRSACYTVDLTAFLERINNTLRKFAVADVTFVGDRRGFVDVLQQLQACSQLLSLKIGIGHVQSHEVVADRGHRRRSRVQDSHRLGVAPYADPDSDREPDTMSSYVEAISNRWFAVFIRVPHDHKPKGDVFVLRVFLDGRIVVETWRQRGDQLPLTPQPEGEAGFDDDDDVPPTYEPGLAKGAREMEQQQRARSEEDCWMMQGRTDGMSMRFPHKVTNYNQHQPGDAAEWDGKEIVVQFSEAYVLEAPTEDAWGNYIAGKAQTVGDILAFTFIYRPRKILDTIIGQTKQLRSSATQVAHDPKSPDSDKSARPSKDKGRASSIESNSTVRRNMPAAAAGTKGNDKRKPIWNYKTYQVERLTETEFAQRMHNPQGIHPADQQWRDNLTNFNSKWMYCCRRMRPNTKFVWCDNKDCEIGIFHFRCVGLTSEPHWGGRLWLCPICRDLPDQEVRI</sequence>
<name>N1PN75_DOTSN</name>
<dbReference type="InterPro" id="IPR028651">
    <property type="entry name" value="ING_fam"/>
</dbReference>
<keyword evidence="3" id="KW-1185">Reference proteome</keyword>
<dbReference type="OrthoDB" id="3538597at2759"/>
<dbReference type="SUPFAM" id="SSF57903">
    <property type="entry name" value="FYVE/PHD zinc finger"/>
    <property type="match status" value="1"/>
</dbReference>
<dbReference type="Proteomes" id="UP000016933">
    <property type="component" value="Unassembled WGS sequence"/>
</dbReference>
<reference evidence="3" key="1">
    <citation type="journal article" date="2012" name="PLoS Genet.">
        <title>The genomes of the fungal plant pathogens Cladosporium fulvum and Dothistroma septosporum reveal adaptation to different hosts and lifestyles but also signatures of common ancestry.</title>
        <authorList>
            <person name="de Wit P.J.G.M."/>
            <person name="van der Burgt A."/>
            <person name="Oekmen B."/>
            <person name="Stergiopoulos I."/>
            <person name="Abd-Elsalam K.A."/>
            <person name="Aerts A.L."/>
            <person name="Bahkali A.H."/>
            <person name="Beenen H.G."/>
            <person name="Chettri P."/>
            <person name="Cox M.P."/>
            <person name="Datema E."/>
            <person name="de Vries R.P."/>
            <person name="Dhillon B."/>
            <person name="Ganley A.R."/>
            <person name="Griffiths S.A."/>
            <person name="Guo Y."/>
            <person name="Hamelin R.C."/>
            <person name="Henrissat B."/>
            <person name="Kabir M.S."/>
            <person name="Jashni M.K."/>
            <person name="Kema G."/>
            <person name="Klaubauf S."/>
            <person name="Lapidus A."/>
            <person name="Levasseur A."/>
            <person name="Lindquist E."/>
            <person name="Mehrabi R."/>
            <person name="Ohm R.A."/>
            <person name="Owen T.J."/>
            <person name="Salamov A."/>
            <person name="Schwelm A."/>
            <person name="Schijlen E."/>
            <person name="Sun H."/>
            <person name="van den Burg H.A."/>
            <person name="van Ham R.C.H.J."/>
            <person name="Zhang S."/>
            <person name="Goodwin S.B."/>
            <person name="Grigoriev I.V."/>
            <person name="Collemare J."/>
            <person name="Bradshaw R.E."/>
        </authorList>
    </citation>
    <scope>NUCLEOTIDE SEQUENCE [LARGE SCALE GENOMIC DNA]</scope>
    <source>
        <strain evidence="3">NZE10 / CBS 128990</strain>
    </source>
</reference>
<feature type="compositionally biased region" description="Basic and acidic residues" evidence="1">
    <location>
        <begin position="523"/>
        <end position="542"/>
    </location>
</feature>
<reference evidence="2 3" key="2">
    <citation type="journal article" date="2012" name="PLoS Pathog.">
        <title>Diverse lifestyles and strategies of plant pathogenesis encoded in the genomes of eighteen Dothideomycetes fungi.</title>
        <authorList>
            <person name="Ohm R.A."/>
            <person name="Feau N."/>
            <person name="Henrissat B."/>
            <person name="Schoch C.L."/>
            <person name="Horwitz B.A."/>
            <person name="Barry K.W."/>
            <person name="Condon B.J."/>
            <person name="Copeland A.C."/>
            <person name="Dhillon B."/>
            <person name="Glaser F."/>
            <person name="Hesse C.N."/>
            <person name="Kosti I."/>
            <person name="LaButti K."/>
            <person name="Lindquist E.A."/>
            <person name="Lucas S."/>
            <person name="Salamov A.A."/>
            <person name="Bradshaw R.E."/>
            <person name="Ciuffetti L."/>
            <person name="Hamelin R.C."/>
            <person name="Kema G.H.J."/>
            <person name="Lawrence C."/>
            <person name="Scott J.A."/>
            <person name="Spatafora J.W."/>
            <person name="Turgeon B.G."/>
            <person name="de Wit P.J.G.M."/>
            <person name="Zhong S."/>
            <person name="Goodwin S.B."/>
            <person name="Grigoriev I.V."/>
        </authorList>
    </citation>
    <scope>NUCLEOTIDE SEQUENCE [LARGE SCALE GENOMIC DNA]</scope>
    <source>
        <strain evidence="3">NZE10 / CBS 128990</strain>
    </source>
</reference>
<dbReference type="AlphaFoldDB" id="N1PN75"/>
<evidence type="ECO:0000313" key="2">
    <source>
        <dbReference type="EMBL" id="EME44368.1"/>
    </source>
</evidence>
<evidence type="ECO:0000256" key="1">
    <source>
        <dbReference type="SAM" id="MobiDB-lite"/>
    </source>
</evidence>
<feature type="region of interest" description="Disordered" evidence="1">
    <location>
        <begin position="376"/>
        <end position="396"/>
    </location>
</feature>
<dbReference type="InterPro" id="IPR013083">
    <property type="entry name" value="Znf_RING/FYVE/PHD"/>
</dbReference>
<protein>
    <recommendedName>
        <fullName evidence="4">F-box domain-containing protein</fullName>
    </recommendedName>
</protein>